<feature type="compositionally biased region" description="Basic and acidic residues" evidence="3">
    <location>
        <begin position="461"/>
        <end position="480"/>
    </location>
</feature>
<dbReference type="GO" id="GO:0005829">
    <property type="term" value="C:cytosol"/>
    <property type="evidence" value="ECO:0007669"/>
    <property type="project" value="TreeGrafter"/>
</dbReference>
<dbReference type="EMBL" id="JANTQA010000033">
    <property type="protein sequence ID" value="KAJ3438004.1"/>
    <property type="molecule type" value="Genomic_DNA"/>
</dbReference>
<comment type="caution">
    <text evidence="5">The sequence shown here is derived from an EMBL/GenBank/DDBJ whole genome shotgun (WGS) entry which is preliminary data.</text>
</comment>
<gene>
    <name evidence="5" type="ORF">M0812_17182</name>
</gene>
<sequence>MFFDTFYILKHKIKEKKTQVSLRYPSKEIDEEYKRIVPFCFTDLDFLIQENQKSVMTFMFTLTDVNLKRTYGVCRRVFLNSNTDIECFIFLNKQPLFKLFSLLLSILELRSKSYKGAVIHFLKSLWKSPIPEHSKSLNLLVSSVPKLLPQAEFHFQRPDTLLDDCDSDLLFMLLDSSAIVCLVASVLFEKKIIFTSKSLHTLTNCIQATVALIHPFSWPHILIPVVPFSLLPTVNAPVPYILGLHSSLLVHLEEMELEDLVFCDLDNNRLEFDPVDITIISFGARKLIKTIKKQKATLKKRSVLSTKVVGNEFLDFFCNIFSDFQNYMTINENTKTCEFNFEYFVSQKDSSGVRKFLKEFYNTQLFRSYIQKEEELTRQSYFEKKKPEIFYDTPYKRRLKELNPKLNESDFFCGQVISQEQSYIPRETSQENIISVKNENSTPTTESEKNSNVTKTKTPKSRSDRYHNKRDRPNLSELKIDNTNSKNNNTNNNTTQKKTTSSVIKKIEEKYPETIKIEEKIESKTIEDEDEETKLLMEIGKVIPSNPRYNRKSTLQRSEIGGLPKFKEEHNFRSDKRMKIIQKFEAITRKVEEEKKKYNETMRKNKYLKGGWSREVKKGNWNRSNNLGRGRGNTGNRQTGTGRSREIGYSNTLRKF</sequence>
<dbReference type="Proteomes" id="UP001146793">
    <property type="component" value="Unassembled WGS sequence"/>
</dbReference>
<dbReference type="Gene3D" id="3.40.50.11500">
    <property type="match status" value="1"/>
</dbReference>
<accession>A0AAV7ZA97</accession>
<dbReference type="PROSITE" id="PS50211">
    <property type="entry name" value="DENN"/>
    <property type="match status" value="1"/>
</dbReference>
<dbReference type="GO" id="GO:0032456">
    <property type="term" value="P:endocytic recycling"/>
    <property type="evidence" value="ECO:0007669"/>
    <property type="project" value="TreeGrafter"/>
</dbReference>
<dbReference type="GO" id="GO:1901981">
    <property type="term" value="F:phosphatidylinositol phosphate binding"/>
    <property type="evidence" value="ECO:0007669"/>
    <property type="project" value="TreeGrafter"/>
</dbReference>
<evidence type="ECO:0000313" key="5">
    <source>
        <dbReference type="EMBL" id="KAJ3438004.1"/>
    </source>
</evidence>
<dbReference type="InterPro" id="IPR040032">
    <property type="entry name" value="DENND1A/B/C"/>
</dbReference>
<dbReference type="InterPro" id="IPR005113">
    <property type="entry name" value="uDENN_dom"/>
</dbReference>
<dbReference type="Pfam" id="PF03456">
    <property type="entry name" value="uDENN"/>
    <property type="match status" value="1"/>
</dbReference>
<dbReference type="SMART" id="SM00800">
    <property type="entry name" value="uDENN"/>
    <property type="match status" value="1"/>
</dbReference>
<dbReference type="GO" id="GO:0006897">
    <property type="term" value="P:endocytosis"/>
    <property type="evidence" value="ECO:0007669"/>
    <property type="project" value="TreeGrafter"/>
</dbReference>
<feature type="compositionally biased region" description="Low complexity" evidence="3">
    <location>
        <begin position="482"/>
        <end position="501"/>
    </location>
</feature>
<evidence type="ECO:0000313" key="6">
    <source>
        <dbReference type="Proteomes" id="UP001146793"/>
    </source>
</evidence>
<evidence type="ECO:0000256" key="1">
    <source>
        <dbReference type="ARBA" id="ARBA00004132"/>
    </source>
</evidence>
<dbReference type="InterPro" id="IPR001194">
    <property type="entry name" value="cDENN_dom"/>
</dbReference>
<proteinExistence type="predicted"/>
<dbReference type="PANTHER" id="PTHR13196">
    <property type="entry name" value="DENN DOMAIN-CONTAINING"/>
    <property type="match status" value="1"/>
</dbReference>
<feature type="region of interest" description="Disordered" evidence="3">
    <location>
        <begin position="428"/>
        <end position="501"/>
    </location>
</feature>
<feature type="compositionally biased region" description="Polar residues" evidence="3">
    <location>
        <begin position="430"/>
        <end position="456"/>
    </location>
</feature>
<keyword evidence="2" id="KW-0968">Cytoplasmic vesicle</keyword>
<dbReference type="Pfam" id="PF02141">
    <property type="entry name" value="DENN"/>
    <property type="match status" value="1"/>
</dbReference>
<feature type="region of interest" description="Disordered" evidence="3">
    <location>
        <begin position="618"/>
        <end position="656"/>
    </location>
</feature>
<feature type="compositionally biased region" description="Low complexity" evidence="3">
    <location>
        <begin position="619"/>
        <end position="642"/>
    </location>
</feature>
<feature type="domain" description="UDENN" evidence="4">
    <location>
        <begin position="2"/>
        <end position="381"/>
    </location>
</feature>
<dbReference type="GO" id="GO:0005085">
    <property type="term" value="F:guanyl-nucleotide exchange factor activity"/>
    <property type="evidence" value="ECO:0007669"/>
    <property type="project" value="InterPro"/>
</dbReference>
<dbReference type="InterPro" id="IPR043153">
    <property type="entry name" value="DENN_C"/>
</dbReference>
<dbReference type="SMART" id="SM00801">
    <property type="entry name" value="dDENN"/>
    <property type="match status" value="1"/>
</dbReference>
<evidence type="ECO:0000256" key="3">
    <source>
        <dbReference type="SAM" id="MobiDB-lite"/>
    </source>
</evidence>
<organism evidence="5 6">
    <name type="scientific">Anaeramoeba flamelloides</name>
    <dbReference type="NCBI Taxonomy" id="1746091"/>
    <lineage>
        <taxon>Eukaryota</taxon>
        <taxon>Metamonada</taxon>
        <taxon>Anaeramoebidae</taxon>
        <taxon>Anaeramoeba</taxon>
    </lineage>
</organism>
<dbReference type="AlphaFoldDB" id="A0AAV7ZA97"/>
<dbReference type="InterPro" id="IPR005112">
    <property type="entry name" value="dDENN_dom"/>
</dbReference>
<evidence type="ECO:0000256" key="2">
    <source>
        <dbReference type="ARBA" id="ARBA00023329"/>
    </source>
</evidence>
<dbReference type="InterPro" id="IPR037516">
    <property type="entry name" value="Tripartite_DENN"/>
</dbReference>
<dbReference type="GO" id="GO:0030136">
    <property type="term" value="C:clathrin-coated vesicle"/>
    <property type="evidence" value="ECO:0007669"/>
    <property type="project" value="UniProtKB-SubCell"/>
</dbReference>
<name>A0AAV7ZA97_9EUKA</name>
<comment type="subcellular location">
    <subcellularLocation>
        <location evidence="1">Cytoplasmic vesicle</location>
        <location evidence="1">Clathrin-coated vesicle</location>
    </subcellularLocation>
</comment>
<dbReference type="SMART" id="SM00799">
    <property type="entry name" value="DENN"/>
    <property type="match status" value="1"/>
</dbReference>
<evidence type="ECO:0000259" key="4">
    <source>
        <dbReference type="PROSITE" id="PS50211"/>
    </source>
</evidence>
<dbReference type="PANTHER" id="PTHR13196:SF14">
    <property type="entry name" value="UDENN DOMAIN-CONTAINING PROTEIN"/>
    <property type="match status" value="1"/>
</dbReference>
<protein>
    <submittedName>
        <fullName evidence="5">Denn domain-containing</fullName>
    </submittedName>
</protein>
<reference evidence="5" key="1">
    <citation type="submission" date="2022-08" db="EMBL/GenBank/DDBJ databases">
        <title>Novel sulphate-reducing endosymbionts in the free-living metamonad Anaeramoeba.</title>
        <authorList>
            <person name="Jerlstrom-Hultqvist J."/>
            <person name="Cepicka I."/>
            <person name="Gallot-Lavallee L."/>
            <person name="Salas-Leiva D."/>
            <person name="Curtis B.A."/>
            <person name="Zahonova K."/>
            <person name="Pipaliya S."/>
            <person name="Dacks J."/>
            <person name="Roger A.J."/>
        </authorList>
    </citation>
    <scope>NUCLEOTIDE SEQUENCE</scope>
    <source>
        <strain evidence="5">Busselton2</strain>
    </source>
</reference>
<dbReference type="Gene3D" id="3.30.450.200">
    <property type="match status" value="1"/>
</dbReference>